<dbReference type="PATRIC" id="fig|1136941.3.peg.2497"/>
<feature type="transmembrane region" description="Helical" evidence="1">
    <location>
        <begin position="157"/>
        <end position="178"/>
    </location>
</feature>
<dbReference type="EMBL" id="CP011853">
    <property type="protein sequence ID" value="ALG85108.1"/>
    <property type="molecule type" value="Genomic_DNA"/>
</dbReference>
<proteinExistence type="predicted"/>
<feature type="transmembrane region" description="Helical" evidence="1">
    <location>
        <begin position="239"/>
        <end position="259"/>
    </location>
</feature>
<evidence type="ECO:0000313" key="3">
    <source>
        <dbReference type="Proteomes" id="UP000063789"/>
    </source>
</evidence>
<reference evidence="2 3" key="2">
    <citation type="journal article" date="2017" name="Int. J. Syst. Evol. Microbiol.">
        <title>Gordonia phthalatica sp. nov., a di-n-butyl phthalate-degrading bacterium isolated from activated sludge.</title>
        <authorList>
            <person name="Jin D."/>
            <person name="Kong X."/>
            <person name="Jia M."/>
            <person name="Yu X."/>
            <person name="Wang X."/>
            <person name="Zhuang X."/>
            <person name="Deng Y."/>
            <person name="Bai Z."/>
        </authorList>
    </citation>
    <scope>NUCLEOTIDE SEQUENCE [LARGE SCALE GENOMIC DNA]</scope>
    <source>
        <strain evidence="2 3">QH-11</strain>
    </source>
</reference>
<keyword evidence="1" id="KW-0812">Transmembrane</keyword>
<evidence type="ECO:0000256" key="1">
    <source>
        <dbReference type="SAM" id="Phobius"/>
    </source>
</evidence>
<protein>
    <submittedName>
        <fullName evidence="2">ABC transporter permease</fullName>
    </submittedName>
</protein>
<dbReference type="AlphaFoldDB" id="A0A0N9NHZ2"/>
<feature type="transmembrane region" description="Helical" evidence="1">
    <location>
        <begin position="70"/>
        <end position="92"/>
    </location>
</feature>
<keyword evidence="3" id="KW-1185">Reference proteome</keyword>
<dbReference type="KEGG" id="goq:ACH46_12250"/>
<feature type="transmembrane region" description="Helical" evidence="1">
    <location>
        <begin position="113"/>
        <end position="137"/>
    </location>
</feature>
<dbReference type="STRING" id="1136941.ACH46_12250"/>
<sequence length="266" mass="27734">MTAIAQLTRAVRAEFVRVGGRRGPLLIAALPAAVVAPLLVTFGIAAVAERFATMSASGIQVTSVQTTNSVYWVLTFTVIVWAIIAATAQASSVRGPASDLERILFPRAWTTPVARWLFFGLSSAAVALALAVLVMLVLPTAFPTVYGGVDLTSADGLRFLVTVPIYAFSACGIGVGLGAIVGHPVVTAVILLGWTFVIENSIALAPKGYTLQGYMPFLNGQFGTGQELAFTPPWGPNGALIYAVAIGVGLVVIGSGAIARRRRPTH</sequence>
<evidence type="ECO:0000313" key="2">
    <source>
        <dbReference type="EMBL" id="ALG85108.1"/>
    </source>
</evidence>
<keyword evidence="1" id="KW-1133">Transmembrane helix</keyword>
<gene>
    <name evidence="2" type="ORF">ACH46_12250</name>
</gene>
<keyword evidence="1" id="KW-0472">Membrane</keyword>
<reference evidence="3" key="1">
    <citation type="submission" date="2015-06" db="EMBL/GenBank/DDBJ databases">
        <title>Complete genome sequence and metabolic analysis of phthalate degradation pathway in Gordonia sp. QH-11.</title>
        <authorList>
            <person name="Jin D."/>
            <person name="Kong X."/>
            <person name="Bai Z."/>
        </authorList>
    </citation>
    <scope>NUCLEOTIDE SEQUENCE [LARGE SCALE GENOMIC DNA]</scope>
    <source>
        <strain evidence="3">QH-11</strain>
    </source>
</reference>
<name>A0A0N9NHZ2_9ACTN</name>
<dbReference type="OrthoDB" id="4411497at2"/>
<organism evidence="2 3">
    <name type="scientific">Gordonia phthalatica</name>
    <dbReference type="NCBI Taxonomy" id="1136941"/>
    <lineage>
        <taxon>Bacteria</taxon>
        <taxon>Bacillati</taxon>
        <taxon>Actinomycetota</taxon>
        <taxon>Actinomycetes</taxon>
        <taxon>Mycobacteriales</taxon>
        <taxon>Gordoniaceae</taxon>
        <taxon>Gordonia</taxon>
    </lineage>
</organism>
<feature type="transmembrane region" description="Helical" evidence="1">
    <location>
        <begin position="185"/>
        <end position="205"/>
    </location>
</feature>
<dbReference type="RefSeq" id="WP_062393176.1">
    <property type="nucleotide sequence ID" value="NZ_CP011853.1"/>
</dbReference>
<accession>A0A0N9NHZ2</accession>
<feature type="transmembrane region" description="Helical" evidence="1">
    <location>
        <begin position="25"/>
        <end position="48"/>
    </location>
</feature>
<dbReference type="Proteomes" id="UP000063789">
    <property type="component" value="Chromosome"/>
</dbReference>